<dbReference type="AlphaFoldDB" id="A0A9W7LWM8"/>
<accession>A0A9W7LWM8</accession>
<keyword evidence="2" id="KW-1185">Reference proteome</keyword>
<evidence type="ECO:0000313" key="1">
    <source>
        <dbReference type="EMBL" id="GMI79849.1"/>
    </source>
</evidence>
<proteinExistence type="predicted"/>
<gene>
    <name evidence="1" type="ORF">HRI_001654200</name>
</gene>
<reference evidence="1" key="1">
    <citation type="submission" date="2023-05" db="EMBL/GenBank/DDBJ databases">
        <title>Genome and transcriptome analyses reveal genes involved in the formation of fine ridges on petal epidermal cells in Hibiscus trionum.</title>
        <authorList>
            <person name="Koshimizu S."/>
            <person name="Masuda S."/>
            <person name="Ishii T."/>
            <person name="Shirasu K."/>
            <person name="Hoshino A."/>
            <person name="Arita M."/>
        </authorList>
    </citation>
    <scope>NUCLEOTIDE SEQUENCE</scope>
    <source>
        <strain evidence="1">Hamamatsu line</strain>
    </source>
</reference>
<organism evidence="1 2">
    <name type="scientific">Hibiscus trionum</name>
    <name type="common">Flower of an hour</name>
    <dbReference type="NCBI Taxonomy" id="183268"/>
    <lineage>
        <taxon>Eukaryota</taxon>
        <taxon>Viridiplantae</taxon>
        <taxon>Streptophyta</taxon>
        <taxon>Embryophyta</taxon>
        <taxon>Tracheophyta</taxon>
        <taxon>Spermatophyta</taxon>
        <taxon>Magnoliopsida</taxon>
        <taxon>eudicotyledons</taxon>
        <taxon>Gunneridae</taxon>
        <taxon>Pentapetalae</taxon>
        <taxon>rosids</taxon>
        <taxon>malvids</taxon>
        <taxon>Malvales</taxon>
        <taxon>Malvaceae</taxon>
        <taxon>Malvoideae</taxon>
        <taxon>Hibiscus</taxon>
    </lineage>
</organism>
<dbReference type="EMBL" id="BSYR01000017">
    <property type="protein sequence ID" value="GMI79849.1"/>
    <property type="molecule type" value="Genomic_DNA"/>
</dbReference>
<evidence type="ECO:0000313" key="2">
    <source>
        <dbReference type="Proteomes" id="UP001165190"/>
    </source>
</evidence>
<comment type="caution">
    <text evidence="1">The sequence shown here is derived from an EMBL/GenBank/DDBJ whole genome shotgun (WGS) entry which is preliminary data.</text>
</comment>
<name>A0A9W7LWM8_HIBTR</name>
<dbReference type="Proteomes" id="UP001165190">
    <property type="component" value="Unassembled WGS sequence"/>
</dbReference>
<dbReference type="OrthoDB" id="5554229at2759"/>
<sequence>MAYKLTLLGNSRLHPNFNVSKLKKQVGIDQVQSELPILDPTGCISKEPLKILDRRIEKKGQRAVIEVLVEWTNSFPKNAT</sequence>
<protein>
    <submittedName>
        <fullName evidence="1">Uncharacterized protein</fullName>
    </submittedName>
</protein>